<comment type="caution">
    <text evidence="6">The sequence shown here is derived from an EMBL/GenBank/DDBJ whole genome shotgun (WGS) entry which is preliminary data.</text>
</comment>
<evidence type="ECO:0000313" key="6">
    <source>
        <dbReference type="EMBL" id="KAL1837312.1"/>
    </source>
</evidence>
<proteinExistence type="predicted"/>
<feature type="domain" description="NADP-dependent oxidoreductase" evidence="4">
    <location>
        <begin position="253"/>
        <end position="558"/>
    </location>
</feature>
<dbReference type="Proteomes" id="UP001583172">
    <property type="component" value="Unassembled WGS sequence"/>
</dbReference>
<evidence type="ECO:0000256" key="1">
    <source>
        <dbReference type="ARBA" id="ARBA00022631"/>
    </source>
</evidence>
<dbReference type="Gene3D" id="1.10.3330.10">
    <property type="entry name" value="Oxo-4-hydroxy-4-carboxy-5-ureidoimidazoline decarboxylase"/>
    <property type="match status" value="1"/>
</dbReference>
<evidence type="ECO:0000256" key="3">
    <source>
        <dbReference type="SAM" id="MobiDB-lite"/>
    </source>
</evidence>
<keyword evidence="1" id="KW-0659">Purine metabolism</keyword>
<name>A0ABR3V6B7_HUMIN</name>
<dbReference type="InterPro" id="IPR023210">
    <property type="entry name" value="NADP_OxRdtase_dom"/>
</dbReference>
<evidence type="ECO:0000256" key="2">
    <source>
        <dbReference type="ARBA" id="ARBA00023002"/>
    </source>
</evidence>
<dbReference type="InterPro" id="IPR036812">
    <property type="entry name" value="NAD(P)_OxRdtase_dom_sf"/>
</dbReference>
<dbReference type="Pfam" id="PF09349">
    <property type="entry name" value="OHCU_decarbox"/>
    <property type="match status" value="1"/>
</dbReference>
<dbReference type="PANTHER" id="PTHR43625:SF40">
    <property type="entry name" value="ALDO-KETO REDUCTASE YAKC [NADP(+)]"/>
    <property type="match status" value="1"/>
</dbReference>
<protein>
    <recommendedName>
        <fullName evidence="8">NADP-dependent oxidoreductase domain-containing protein</fullName>
    </recommendedName>
</protein>
<feature type="domain" description="Oxo-4-hydroxy-4-carboxy-5-ureidoimidazoline decarboxylase" evidence="5">
    <location>
        <begin position="100"/>
        <end position="235"/>
    </location>
</feature>
<dbReference type="Pfam" id="PF00248">
    <property type="entry name" value="Aldo_ket_red"/>
    <property type="match status" value="1"/>
</dbReference>
<dbReference type="InterPro" id="IPR050791">
    <property type="entry name" value="Aldo-Keto_reductase"/>
</dbReference>
<dbReference type="InterPro" id="IPR018020">
    <property type="entry name" value="OHCU_decarboxylase"/>
</dbReference>
<sequence>MTPTTTTTSTALPTLPSLRALRALSATSPERDAALLSALDILFEPSATLHSVALPVLNVGLFTPGDGAAAEEDGPDDKLEREMEWYERLVVILRSRLGEIAEEAARGEGDGEGRRVLHAILGSHPRLGRKPLPTQGSSNEGAEEEKLSALSAVEQGHLRGSGSGSGSGSGEAEEEEEERKKKEEEELARLNAEYEKRFPGLRYVTWVNGRPRSVILADMRERIAEGSLEEEERRGVELPTRRLGKNGPEVTALGLGLMGLSIAYGSVGSDEERLQFLTRAWELGCTHWDTADSYGDSEDLVGKWLARYPERRGDLFIATKFGLGFGLREDGTPGVTVDSSPGYCRRQCEQSLKRLGTDYVDLLYVHRVDGRTPVEETVREMVRLREEGKIRHIGLSACSAATLRRACAIAPIAAYQVEYSLWATDIEGPAGDNLVRECRAQGVAVVAYSPLGRGVLAGRVKPSSSSADAEADPAADLEPHDMRRLFPRFSADNLPRNLAIVSRFDAIAARKGCTPGQLALAWLLAQGEDVVPIPGTKKVKYLEENVAALAEVRLSEEESMEERCKPINTPERELSGKATLGFKTQFCLLVSPLLMLHTPPRDDVSAHRKPNFAESRK</sequence>
<dbReference type="SUPFAM" id="SSF158694">
    <property type="entry name" value="UraD-Like"/>
    <property type="match status" value="1"/>
</dbReference>
<dbReference type="Gene3D" id="3.20.20.100">
    <property type="entry name" value="NADP-dependent oxidoreductase domain"/>
    <property type="match status" value="1"/>
</dbReference>
<dbReference type="SUPFAM" id="SSF51430">
    <property type="entry name" value="NAD(P)-linked oxidoreductase"/>
    <property type="match status" value="1"/>
</dbReference>
<organism evidence="6 7">
    <name type="scientific">Humicola insolens</name>
    <name type="common">Soft-rot fungus</name>
    <dbReference type="NCBI Taxonomy" id="85995"/>
    <lineage>
        <taxon>Eukaryota</taxon>
        <taxon>Fungi</taxon>
        <taxon>Dikarya</taxon>
        <taxon>Ascomycota</taxon>
        <taxon>Pezizomycotina</taxon>
        <taxon>Sordariomycetes</taxon>
        <taxon>Sordariomycetidae</taxon>
        <taxon>Sordariales</taxon>
        <taxon>Chaetomiaceae</taxon>
        <taxon>Mycothermus</taxon>
    </lineage>
</organism>
<dbReference type="PANTHER" id="PTHR43625">
    <property type="entry name" value="AFLATOXIN B1 ALDEHYDE REDUCTASE"/>
    <property type="match status" value="1"/>
</dbReference>
<keyword evidence="7" id="KW-1185">Reference proteome</keyword>
<evidence type="ECO:0000259" key="5">
    <source>
        <dbReference type="Pfam" id="PF09349"/>
    </source>
</evidence>
<reference evidence="6 7" key="1">
    <citation type="journal article" date="2024" name="Commun. Biol.">
        <title>Comparative genomic analysis of thermophilic fungi reveals convergent evolutionary adaptations and gene losses.</title>
        <authorList>
            <person name="Steindorff A.S."/>
            <person name="Aguilar-Pontes M.V."/>
            <person name="Robinson A.J."/>
            <person name="Andreopoulos B."/>
            <person name="LaButti K."/>
            <person name="Kuo A."/>
            <person name="Mondo S."/>
            <person name="Riley R."/>
            <person name="Otillar R."/>
            <person name="Haridas S."/>
            <person name="Lipzen A."/>
            <person name="Grimwood J."/>
            <person name="Schmutz J."/>
            <person name="Clum A."/>
            <person name="Reid I.D."/>
            <person name="Moisan M.C."/>
            <person name="Butler G."/>
            <person name="Nguyen T.T.M."/>
            <person name="Dewar K."/>
            <person name="Conant G."/>
            <person name="Drula E."/>
            <person name="Henrissat B."/>
            <person name="Hansel C."/>
            <person name="Singer S."/>
            <person name="Hutchinson M.I."/>
            <person name="de Vries R.P."/>
            <person name="Natvig D.O."/>
            <person name="Powell A.J."/>
            <person name="Tsang A."/>
            <person name="Grigoriev I.V."/>
        </authorList>
    </citation>
    <scope>NUCLEOTIDE SEQUENCE [LARGE SCALE GENOMIC DNA]</scope>
    <source>
        <strain evidence="6 7">CBS 620.91</strain>
    </source>
</reference>
<accession>A0ABR3V6B7</accession>
<evidence type="ECO:0008006" key="8">
    <source>
        <dbReference type="Google" id="ProtNLM"/>
    </source>
</evidence>
<gene>
    <name evidence="6" type="ORF">VTJ49DRAFT_4034</name>
</gene>
<evidence type="ECO:0000259" key="4">
    <source>
        <dbReference type="Pfam" id="PF00248"/>
    </source>
</evidence>
<dbReference type="InterPro" id="IPR036778">
    <property type="entry name" value="OHCU_decarboxylase_sf"/>
</dbReference>
<feature type="compositionally biased region" description="Gly residues" evidence="3">
    <location>
        <begin position="159"/>
        <end position="169"/>
    </location>
</feature>
<keyword evidence="2" id="KW-0560">Oxidoreductase</keyword>
<feature type="region of interest" description="Disordered" evidence="3">
    <location>
        <begin position="124"/>
        <end position="185"/>
    </location>
</feature>
<dbReference type="EMBL" id="JAZGSY010000308">
    <property type="protein sequence ID" value="KAL1837312.1"/>
    <property type="molecule type" value="Genomic_DNA"/>
</dbReference>
<evidence type="ECO:0000313" key="7">
    <source>
        <dbReference type="Proteomes" id="UP001583172"/>
    </source>
</evidence>